<evidence type="ECO:0000256" key="5">
    <source>
        <dbReference type="ARBA" id="ARBA00022692"/>
    </source>
</evidence>
<keyword evidence="5 9" id="KW-0812">Transmembrane</keyword>
<dbReference type="InterPro" id="IPR032805">
    <property type="entry name" value="Wax_synthase_dom"/>
</dbReference>
<feature type="transmembrane region" description="Helical" evidence="9">
    <location>
        <begin position="202"/>
        <end position="222"/>
    </location>
</feature>
<evidence type="ECO:0000256" key="3">
    <source>
        <dbReference type="ARBA" id="ARBA00007282"/>
    </source>
</evidence>
<keyword evidence="7 9" id="KW-0472">Membrane</keyword>
<feature type="transmembrane region" description="Helical" evidence="9">
    <location>
        <begin position="271"/>
        <end position="291"/>
    </location>
</feature>
<accession>A0A139IVL7</accession>
<reference evidence="11 12" key="1">
    <citation type="submission" date="2015-07" db="EMBL/GenBank/DDBJ databases">
        <title>Comparative genomics of the Sigatoka disease complex on banana suggests a link between parallel evolutionary changes in Pseudocercospora fijiensis and Pseudocercospora eumusae and increased virulence on the banana host.</title>
        <authorList>
            <person name="Chang T.-C."/>
            <person name="Salvucci A."/>
            <person name="Crous P.W."/>
            <person name="Stergiopoulos I."/>
        </authorList>
    </citation>
    <scope>NUCLEOTIDE SEQUENCE [LARGE SCALE GENOMIC DNA]</scope>
    <source>
        <strain evidence="11 12">CBS 116634</strain>
    </source>
</reference>
<dbReference type="EMBL" id="LFZO01000005">
    <property type="protein sequence ID" value="KXT18594.1"/>
    <property type="molecule type" value="Genomic_DNA"/>
</dbReference>
<dbReference type="STRING" id="113226.A0A139IVL7"/>
<dbReference type="AlphaFoldDB" id="A0A139IVL7"/>
<proteinExistence type="inferred from homology"/>
<dbReference type="Proteomes" id="UP000073492">
    <property type="component" value="Unassembled WGS sequence"/>
</dbReference>
<evidence type="ECO:0000256" key="1">
    <source>
        <dbReference type="ARBA" id="ARBA00004141"/>
    </source>
</evidence>
<gene>
    <name evidence="11" type="ORF">AC579_9810</name>
</gene>
<evidence type="ECO:0000256" key="9">
    <source>
        <dbReference type="SAM" id="Phobius"/>
    </source>
</evidence>
<dbReference type="InterPro" id="IPR044851">
    <property type="entry name" value="Wax_synthase"/>
</dbReference>
<dbReference type="GO" id="GO:0008374">
    <property type="term" value="F:O-acyltransferase activity"/>
    <property type="evidence" value="ECO:0007669"/>
    <property type="project" value="InterPro"/>
</dbReference>
<evidence type="ECO:0000313" key="12">
    <source>
        <dbReference type="Proteomes" id="UP000073492"/>
    </source>
</evidence>
<feature type="transmembrane region" description="Helical" evidence="9">
    <location>
        <begin position="514"/>
        <end position="538"/>
    </location>
</feature>
<comment type="caution">
    <text evidence="11">The sequence shown here is derived from an EMBL/GenBank/DDBJ whole genome shotgun (WGS) entry which is preliminary data.</text>
</comment>
<evidence type="ECO:0000256" key="2">
    <source>
        <dbReference type="ARBA" id="ARBA00005179"/>
    </source>
</evidence>
<protein>
    <recommendedName>
        <fullName evidence="10">Wax synthase domain-containing protein</fullName>
    </recommendedName>
</protein>
<dbReference type="OrthoDB" id="1077582at2759"/>
<dbReference type="GO" id="GO:0016020">
    <property type="term" value="C:membrane"/>
    <property type="evidence" value="ECO:0007669"/>
    <property type="project" value="UniProtKB-SubCell"/>
</dbReference>
<comment type="similarity">
    <text evidence="3">Belongs to the wax synthase family.</text>
</comment>
<sequence length="709" mass="79145">MAKDDYNKRRMNAHSIEHWEVYTCSCASFPVEISAFSWLLSHPRQGVQLTCVLLYSSEHVLLTTSTSSQDRRQWRLTFDMSMSSSRKVHELNALANAEAITIERASIARLGSMAAKSPYGSAEVLECTADECYSRIHESCTRCVKVEADEHQNKVLHPAGPLARKSIIMLWLPFPQFFIHAFESAFTGEPRPGLTPIPGTRPLTLEALLCPVLLYYIALLLLPPPPPPTVASVHIGALRNVLAGTAAYLFLRLPLGYHVPQSIGLTYQLGLVGLYGGLRVLDAFFVSYYGFGHIPRRVRYSHHRRPETPIAESAPRPWADGGFNGMLKRPSNPPPASEAKGSSVTTGADTAENDLLSVAKPKRPSIAREISKSDMLENMTSQSYTDILSRDESYVTMMKKLLDGPKPIPVIETAHTEDGYPHGFTDRASWALELELSMRGVGFTWTTADVRHTTKTWLPTVQNRIHSVLVHVGPVIVLAWIIIKTIYVRRLAPMNDSNPPPSSPFDELSYPEQYLLTAALGAFLMAAFSLGHSLFAIICSPLAPSPLAFFPPLYTMRVWDITSARRFWSYGWHRLFARLFLVWGVWPGEWVERKLTGKRADQPADVGKVLGGFLSSALVHSFAVRGTLGGNWVDAAGEAKFFALNGIAIILEEIFTRAVRRWRSGGSQETFWYDNWIGRVWWIGLLLTTGRNFARGWTKAGLVREMAFM</sequence>
<feature type="transmembrane region" description="Helical" evidence="9">
    <location>
        <begin position="468"/>
        <end position="487"/>
    </location>
</feature>
<dbReference type="GO" id="GO:0006629">
    <property type="term" value="P:lipid metabolic process"/>
    <property type="evidence" value="ECO:0007669"/>
    <property type="project" value="InterPro"/>
</dbReference>
<organism evidence="11 12">
    <name type="scientific">Pseudocercospora musae</name>
    <dbReference type="NCBI Taxonomy" id="113226"/>
    <lineage>
        <taxon>Eukaryota</taxon>
        <taxon>Fungi</taxon>
        <taxon>Dikarya</taxon>
        <taxon>Ascomycota</taxon>
        <taxon>Pezizomycotina</taxon>
        <taxon>Dothideomycetes</taxon>
        <taxon>Dothideomycetidae</taxon>
        <taxon>Mycosphaerellales</taxon>
        <taxon>Mycosphaerellaceae</taxon>
        <taxon>Pseudocercospora</taxon>
    </lineage>
</organism>
<feature type="region of interest" description="Disordered" evidence="8">
    <location>
        <begin position="307"/>
        <end position="363"/>
    </location>
</feature>
<keyword evidence="6 9" id="KW-1133">Transmembrane helix</keyword>
<keyword evidence="4" id="KW-0808">Transferase</keyword>
<evidence type="ECO:0000313" key="11">
    <source>
        <dbReference type="EMBL" id="KXT18594.1"/>
    </source>
</evidence>
<dbReference type="PANTHER" id="PTHR31595:SF57">
    <property type="entry name" value="OS04G0481900 PROTEIN"/>
    <property type="match status" value="1"/>
</dbReference>
<comment type="pathway">
    <text evidence="2">Secondary metabolite biosynthesis.</text>
</comment>
<evidence type="ECO:0000256" key="7">
    <source>
        <dbReference type="ARBA" id="ARBA00023136"/>
    </source>
</evidence>
<evidence type="ECO:0000256" key="4">
    <source>
        <dbReference type="ARBA" id="ARBA00022679"/>
    </source>
</evidence>
<evidence type="ECO:0000256" key="8">
    <source>
        <dbReference type="SAM" id="MobiDB-lite"/>
    </source>
</evidence>
<evidence type="ECO:0000259" key="10">
    <source>
        <dbReference type="Pfam" id="PF13813"/>
    </source>
</evidence>
<evidence type="ECO:0000256" key="6">
    <source>
        <dbReference type="ARBA" id="ARBA00022989"/>
    </source>
</evidence>
<dbReference type="Pfam" id="PF13813">
    <property type="entry name" value="MBOAT_2"/>
    <property type="match status" value="1"/>
</dbReference>
<comment type="subcellular location">
    <subcellularLocation>
        <location evidence="1">Membrane</location>
        <topology evidence="1">Multi-pass membrane protein</topology>
    </subcellularLocation>
</comment>
<dbReference type="PANTHER" id="PTHR31595">
    <property type="entry name" value="LONG-CHAIN-ALCOHOL O-FATTY-ACYLTRANSFERASE 3-RELATED"/>
    <property type="match status" value="1"/>
</dbReference>
<name>A0A139IVL7_9PEZI</name>
<keyword evidence="12" id="KW-1185">Reference proteome</keyword>
<feature type="domain" description="Wax synthase" evidence="10">
    <location>
        <begin position="555"/>
        <end position="630"/>
    </location>
</feature>